<evidence type="ECO:0000259" key="10">
    <source>
        <dbReference type="PROSITE" id="PS51755"/>
    </source>
</evidence>
<dbReference type="InterPro" id="IPR039420">
    <property type="entry name" value="WalR-like"/>
</dbReference>
<name>A0A1M6Y309_9FLAO</name>
<comment type="caution">
    <text evidence="12">The sequence shown here is derived from an EMBL/GenBank/DDBJ whole genome shotgun (WGS) entry which is preliminary data.</text>
</comment>
<evidence type="ECO:0000256" key="7">
    <source>
        <dbReference type="PROSITE-ProRule" id="PRU01091"/>
    </source>
</evidence>
<dbReference type="Gene3D" id="3.40.50.2300">
    <property type="match status" value="1"/>
</dbReference>
<dbReference type="Gene3D" id="6.10.250.690">
    <property type="match status" value="1"/>
</dbReference>
<gene>
    <name evidence="11" type="ORF">SAMN04487891_105103</name>
    <name evidence="12" type="ORF">SAMN05216293_2705</name>
</gene>
<dbReference type="GO" id="GO:0006355">
    <property type="term" value="P:regulation of DNA-templated transcription"/>
    <property type="evidence" value="ECO:0007669"/>
    <property type="project" value="InterPro"/>
</dbReference>
<dbReference type="Gene3D" id="1.10.10.10">
    <property type="entry name" value="Winged helix-like DNA-binding domain superfamily/Winged helix DNA-binding domain"/>
    <property type="match status" value="1"/>
</dbReference>
<dbReference type="STRING" id="1055723.SAMN05216293_2705"/>
<feature type="modified residue" description="4-aspartylphosphate" evidence="6">
    <location>
        <position position="73"/>
    </location>
</feature>
<dbReference type="InterPro" id="IPR016032">
    <property type="entry name" value="Sig_transdc_resp-reg_C-effctor"/>
</dbReference>
<dbReference type="Pfam" id="PF00072">
    <property type="entry name" value="Response_reg"/>
    <property type="match status" value="1"/>
</dbReference>
<accession>A0A1M6Y309</accession>
<dbReference type="GO" id="GO:0005829">
    <property type="term" value="C:cytosol"/>
    <property type="evidence" value="ECO:0007669"/>
    <property type="project" value="TreeGrafter"/>
</dbReference>
<dbReference type="SMART" id="SM00862">
    <property type="entry name" value="Trans_reg_C"/>
    <property type="match status" value="1"/>
</dbReference>
<dbReference type="Pfam" id="PF00486">
    <property type="entry name" value="Trans_reg_C"/>
    <property type="match status" value="1"/>
</dbReference>
<dbReference type="EMBL" id="FOKU01000005">
    <property type="protein sequence ID" value="SFC05091.1"/>
    <property type="molecule type" value="Genomic_DNA"/>
</dbReference>
<dbReference type="SMART" id="SM00448">
    <property type="entry name" value="REC"/>
    <property type="match status" value="1"/>
</dbReference>
<dbReference type="EMBL" id="FRAT01000007">
    <property type="protein sequence ID" value="SHL12651.1"/>
    <property type="molecule type" value="Genomic_DNA"/>
</dbReference>
<keyword evidence="8" id="KW-0175">Coiled coil</keyword>
<dbReference type="InterPro" id="IPR001867">
    <property type="entry name" value="OmpR/PhoB-type_DNA-bd"/>
</dbReference>
<evidence type="ECO:0000256" key="4">
    <source>
        <dbReference type="ARBA" id="ARBA00023125"/>
    </source>
</evidence>
<feature type="domain" description="OmpR/PhoB-type" evidence="10">
    <location>
        <begin position="146"/>
        <end position="247"/>
    </location>
</feature>
<dbReference type="Proteomes" id="UP000184031">
    <property type="component" value="Unassembled WGS sequence"/>
</dbReference>
<evidence type="ECO:0000256" key="1">
    <source>
        <dbReference type="ARBA" id="ARBA00022553"/>
    </source>
</evidence>
<evidence type="ECO:0000313" key="12">
    <source>
        <dbReference type="EMBL" id="SHL12651.1"/>
    </source>
</evidence>
<reference evidence="12 13" key="1">
    <citation type="submission" date="2016-11" db="EMBL/GenBank/DDBJ databases">
        <authorList>
            <person name="Varghese N."/>
            <person name="Submissions S."/>
        </authorList>
    </citation>
    <scope>NUCLEOTIDE SEQUENCE [LARGE SCALE GENOMIC DNA]</scope>
    <source>
        <strain evidence="12 13">CGMCC 1.12174</strain>
        <strain evidence="11 14">DSM 26351</strain>
    </source>
</reference>
<dbReference type="GO" id="GO:0032993">
    <property type="term" value="C:protein-DNA complex"/>
    <property type="evidence" value="ECO:0007669"/>
    <property type="project" value="TreeGrafter"/>
</dbReference>
<proteinExistence type="predicted"/>
<dbReference type="GO" id="GO:0000156">
    <property type="term" value="F:phosphorelay response regulator activity"/>
    <property type="evidence" value="ECO:0007669"/>
    <property type="project" value="TreeGrafter"/>
</dbReference>
<keyword evidence="4 7" id="KW-0238">DNA-binding</keyword>
<dbReference type="Proteomes" id="UP000198940">
    <property type="component" value="Unassembled WGS sequence"/>
</dbReference>
<evidence type="ECO:0000313" key="11">
    <source>
        <dbReference type="EMBL" id="SFC05091.1"/>
    </source>
</evidence>
<evidence type="ECO:0000313" key="14">
    <source>
        <dbReference type="Proteomes" id="UP000198940"/>
    </source>
</evidence>
<keyword evidence="5" id="KW-0804">Transcription</keyword>
<evidence type="ECO:0000256" key="5">
    <source>
        <dbReference type="ARBA" id="ARBA00023163"/>
    </source>
</evidence>
<feature type="DNA-binding region" description="OmpR/PhoB-type" evidence="7">
    <location>
        <begin position="146"/>
        <end position="247"/>
    </location>
</feature>
<keyword evidence="3" id="KW-0805">Transcription regulation</keyword>
<dbReference type="GO" id="GO:0000976">
    <property type="term" value="F:transcription cis-regulatory region binding"/>
    <property type="evidence" value="ECO:0007669"/>
    <property type="project" value="TreeGrafter"/>
</dbReference>
<keyword evidence="1 6" id="KW-0597">Phosphoprotein</keyword>
<dbReference type="AlphaFoldDB" id="A0A1M6Y309"/>
<dbReference type="InterPro" id="IPR001789">
    <property type="entry name" value="Sig_transdc_resp-reg_receiver"/>
</dbReference>
<dbReference type="SUPFAM" id="SSF52172">
    <property type="entry name" value="CheY-like"/>
    <property type="match status" value="1"/>
</dbReference>
<evidence type="ECO:0000259" key="9">
    <source>
        <dbReference type="PROSITE" id="PS50110"/>
    </source>
</evidence>
<dbReference type="CDD" id="cd00383">
    <property type="entry name" value="trans_reg_C"/>
    <property type="match status" value="1"/>
</dbReference>
<sequence>MHNGLSCFGRISTKLIPYFVSIMKLLIVEDEPELLHNLEEFAAHEGFQYDLASGYRSALERISLYEYDCIILDINLPGGNGFDLLKILHKEDKTDGVIILSARDSLDDKLKGLELGADDYLTKPFYFSELNARIKAIVRRKQFKTNKLVRFANLIIDPDQYLVSVNDTNPISLTKKEYAILAHLVSNHKRVITKVALAEYIWGDYVDEAQSFDFLFSQIRNLKRKLKKAKAQVEIHNIYGVGYQIKCT</sequence>
<dbReference type="InterPro" id="IPR011006">
    <property type="entry name" value="CheY-like_superfamily"/>
</dbReference>
<dbReference type="InterPro" id="IPR036388">
    <property type="entry name" value="WH-like_DNA-bd_sf"/>
</dbReference>
<dbReference type="PANTHER" id="PTHR48111:SF22">
    <property type="entry name" value="REGULATOR OF RPOS"/>
    <property type="match status" value="1"/>
</dbReference>
<evidence type="ECO:0000313" key="13">
    <source>
        <dbReference type="Proteomes" id="UP000184031"/>
    </source>
</evidence>
<dbReference type="SUPFAM" id="SSF46894">
    <property type="entry name" value="C-terminal effector domain of the bipartite response regulators"/>
    <property type="match status" value="1"/>
</dbReference>
<evidence type="ECO:0000256" key="8">
    <source>
        <dbReference type="SAM" id="Coils"/>
    </source>
</evidence>
<evidence type="ECO:0000256" key="6">
    <source>
        <dbReference type="PROSITE-ProRule" id="PRU00169"/>
    </source>
</evidence>
<evidence type="ECO:0000256" key="2">
    <source>
        <dbReference type="ARBA" id="ARBA00023012"/>
    </source>
</evidence>
<feature type="coiled-coil region" evidence="8">
    <location>
        <begin position="212"/>
        <end position="239"/>
    </location>
</feature>
<dbReference type="PANTHER" id="PTHR48111">
    <property type="entry name" value="REGULATOR OF RPOS"/>
    <property type="match status" value="1"/>
</dbReference>
<evidence type="ECO:0000256" key="3">
    <source>
        <dbReference type="ARBA" id="ARBA00023015"/>
    </source>
</evidence>
<keyword evidence="14" id="KW-1185">Reference proteome</keyword>
<protein>
    <submittedName>
        <fullName evidence="12">DNA-binding response regulator, OmpR family, contains REC and winged-helix (WHTH) domain</fullName>
    </submittedName>
</protein>
<keyword evidence="2" id="KW-0902">Two-component regulatory system</keyword>
<organism evidence="12 13">
    <name type="scientific">Flagellimonas taeanensis</name>
    <dbReference type="NCBI Taxonomy" id="1005926"/>
    <lineage>
        <taxon>Bacteria</taxon>
        <taxon>Pseudomonadati</taxon>
        <taxon>Bacteroidota</taxon>
        <taxon>Flavobacteriia</taxon>
        <taxon>Flavobacteriales</taxon>
        <taxon>Flavobacteriaceae</taxon>
        <taxon>Flagellimonas</taxon>
    </lineage>
</organism>
<dbReference type="PROSITE" id="PS50110">
    <property type="entry name" value="RESPONSE_REGULATORY"/>
    <property type="match status" value="1"/>
</dbReference>
<dbReference type="PROSITE" id="PS51755">
    <property type="entry name" value="OMPR_PHOB"/>
    <property type="match status" value="1"/>
</dbReference>
<feature type="domain" description="Response regulatory" evidence="9">
    <location>
        <begin position="24"/>
        <end position="138"/>
    </location>
</feature>